<feature type="transmembrane region" description="Helical" evidence="11">
    <location>
        <begin position="166"/>
        <end position="190"/>
    </location>
</feature>
<dbReference type="AlphaFoldDB" id="B3ELV9"/>
<evidence type="ECO:0000256" key="3">
    <source>
        <dbReference type="ARBA" id="ARBA00021907"/>
    </source>
</evidence>
<evidence type="ECO:0000256" key="10">
    <source>
        <dbReference type="PIRNR" id="PIRNR003097"/>
    </source>
</evidence>
<dbReference type="eggNOG" id="COG2177">
    <property type="taxonomic scope" value="Bacteria"/>
</dbReference>
<feature type="domain" description="ABC3 transporter permease C-terminal" evidence="12">
    <location>
        <begin position="177"/>
        <end position="289"/>
    </location>
</feature>
<dbReference type="PANTHER" id="PTHR47755:SF1">
    <property type="entry name" value="CELL DIVISION PROTEIN FTSX"/>
    <property type="match status" value="1"/>
</dbReference>
<keyword evidence="5 10" id="KW-0132">Cell division</keyword>
<dbReference type="InterPro" id="IPR003838">
    <property type="entry name" value="ABC3_permease_C"/>
</dbReference>
<reference evidence="14" key="1">
    <citation type="submission" date="2008-06" db="EMBL/GenBank/DDBJ databases">
        <title>Complete sequence of Chlorobium phaeobacteroides BS1.</title>
        <authorList>
            <consortium name="US DOE Joint Genome Institute"/>
            <person name="Lucas S."/>
            <person name="Copeland A."/>
            <person name="Lapidus A."/>
            <person name="Glavina del Rio T."/>
            <person name="Dalin E."/>
            <person name="Tice H."/>
            <person name="Bruce D."/>
            <person name="Goodwin L."/>
            <person name="Pitluck S."/>
            <person name="Schmutz J."/>
            <person name="Larimer F."/>
            <person name="Land M."/>
            <person name="Hauser L."/>
            <person name="Kyrpides N."/>
            <person name="Ovchinnikova G."/>
            <person name="Li T."/>
            <person name="Liu Z."/>
            <person name="Zhao F."/>
            <person name="Overmann J."/>
            <person name="Bryant D.A."/>
            <person name="Richardson P."/>
        </authorList>
    </citation>
    <scope>NUCLEOTIDE SEQUENCE [LARGE SCALE GENOMIC DNA]</scope>
    <source>
        <strain evidence="14">BS1</strain>
    </source>
</reference>
<dbReference type="KEGG" id="cpb:Cphamn1_1883"/>
<evidence type="ECO:0000256" key="9">
    <source>
        <dbReference type="ARBA" id="ARBA00023306"/>
    </source>
</evidence>
<keyword evidence="8 10" id="KW-0472">Membrane</keyword>
<dbReference type="GO" id="GO:0051301">
    <property type="term" value="P:cell division"/>
    <property type="evidence" value="ECO:0007669"/>
    <property type="project" value="UniProtKB-KW"/>
</dbReference>
<evidence type="ECO:0000313" key="14">
    <source>
        <dbReference type="EMBL" id="ACE04800.1"/>
    </source>
</evidence>
<dbReference type="HOGENOM" id="CLU_073546_1_0_10"/>
<evidence type="ECO:0000256" key="11">
    <source>
        <dbReference type="SAM" id="Phobius"/>
    </source>
</evidence>
<keyword evidence="7 11" id="KW-1133">Transmembrane helix</keyword>
<keyword evidence="4 10" id="KW-1003">Cell membrane</keyword>
<accession>B3ELV9</accession>
<feature type="transmembrane region" description="Helical" evidence="11">
    <location>
        <begin position="261"/>
        <end position="283"/>
    </location>
</feature>
<dbReference type="GO" id="GO:0005886">
    <property type="term" value="C:plasma membrane"/>
    <property type="evidence" value="ECO:0007669"/>
    <property type="project" value="UniProtKB-SubCell"/>
</dbReference>
<dbReference type="PANTHER" id="PTHR47755">
    <property type="entry name" value="CELL DIVISION PROTEIN FTSX"/>
    <property type="match status" value="1"/>
</dbReference>
<evidence type="ECO:0000256" key="8">
    <source>
        <dbReference type="ARBA" id="ARBA00023136"/>
    </source>
</evidence>
<dbReference type="InterPro" id="IPR040690">
    <property type="entry name" value="FtsX_ECD"/>
</dbReference>
<gene>
    <name evidence="14" type="ordered locus">Cphamn1_1883</name>
</gene>
<evidence type="ECO:0000256" key="4">
    <source>
        <dbReference type="ARBA" id="ARBA00022475"/>
    </source>
</evidence>
<feature type="transmembrane region" description="Helical" evidence="11">
    <location>
        <begin position="21"/>
        <end position="46"/>
    </location>
</feature>
<comment type="similarity">
    <text evidence="2 10">Belongs to the ABC-4 integral membrane protein family. FtsX subfamily.</text>
</comment>
<evidence type="ECO:0000256" key="6">
    <source>
        <dbReference type="ARBA" id="ARBA00022692"/>
    </source>
</evidence>
<evidence type="ECO:0000256" key="7">
    <source>
        <dbReference type="ARBA" id="ARBA00022989"/>
    </source>
</evidence>
<dbReference type="Pfam" id="PF18075">
    <property type="entry name" value="FtsX_ECD"/>
    <property type="match status" value="1"/>
</dbReference>
<comment type="subcellular location">
    <subcellularLocation>
        <location evidence="1">Cell membrane</location>
        <topology evidence="1">Multi-pass membrane protein</topology>
    </subcellularLocation>
</comment>
<evidence type="ECO:0000259" key="12">
    <source>
        <dbReference type="Pfam" id="PF02687"/>
    </source>
</evidence>
<keyword evidence="9 10" id="KW-0131">Cell cycle</keyword>
<keyword evidence="6 11" id="KW-0812">Transmembrane</keyword>
<dbReference type="OrthoDB" id="9813411at2"/>
<organism evidence="14">
    <name type="scientific">Chlorobium phaeobacteroides (strain BS1)</name>
    <dbReference type="NCBI Taxonomy" id="331678"/>
    <lineage>
        <taxon>Bacteria</taxon>
        <taxon>Pseudomonadati</taxon>
        <taxon>Chlorobiota</taxon>
        <taxon>Chlorobiia</taxon>
        <taxon>Chlorobiales</taxon>
        <taxon>Chlorobiaceae</taxon>
        <taxon>Chlorobium/Pelodictyon group</taxon>
        <taxon>Chlorobium</taxon>
    </lineage>
</organism>
<dbReference type="PIRSF" id="PIRSF003097">
    <property type="entry name" value="FtsX"/>
    <property type="match status" value="1"/>
</dbReference>
<feature type="domain" description="FtsX extracellular" evidence="13">
    <location>
        <begin position="56"/>
        <end position="143"/>
    </location>
</feature>
<feature type="transmembrane region" description="Helical" evidence="11">
    <location>
        <begin position="211"/>
        <end position="241"/>
    </location>
</feature>
<protein>
    <recommendedName>
        <fullName evidence="3 10">Cell division protein FtsX</fullName>
    </recommendedName>
</protein>
<evidence type="ECO:0000256" key="5">
    <source>
        <dbReference type="ARBA" id="ARBA00022618"/>
    </source>
</evidence>
<dbReference type="Gene3D" id="3.30.70.3040">
    <property type="match status" value="1"/>
</dbReference>
<evidence type="ECO:0000256" key="2">
    <source>
        <dbReference type="ARBA" id="ARBA00007379"/>
    </source>
</evidence>
<evidence type="ECO:0000256" key="1">
    <source>
        <dbReference type="ARBA" id="ARBA00004651"/>
    </source>
</evidence>
<proteinExistence type="inferred from homology"/>
<dbReference type="STRING" id="331678.Cphamn1_1883"/>
<dbReference type="Pfam" id="PF02687">
    <property type="entry name" value="FtsX"/>
    <property type="match status" value="1"/>
</dbReference>
<evidence type="ECO:0000259" key="13">
    <source>
        <dbReference type="Pfam" id="PF18075"/>
    </source>
</evidence>
<dbReference type="EMBL" id="CP001101">
    <property type="protein sequence ID" value="ACE04800.1"/>
    <property type="molecule type" value="Genomic_DNA"/>
</dbReference>
<dbReference type="InterPro" id="IPR004513">
    <property type="entry name" value="FtsX"/>
</dbReference>
<sequence>MNLFFVIREGFSGIWRAKLPAAVTVVVGFFALVLLGLFATVSLSFFDIIEEVRGRVELEVFFPDRVSDEAVVTLRGNIEKLDGVREVGYISRDSAAAVFRQEFGKDIVEILGLNPLPRSAKVLVNPRYAAPDSLKGIVTAIAAYEPGLDIRYNKVFLKQLEDNARLFTVLTAGSGMLIAVATIVLVGYTIRLAIYSRQQKIKTMRLVGAANWFISAPYIIEGGIQGLLSGGFAALAIYLLSDQLLLRYEPGIYEVLHPSTVYVYPVLVGLGFFLGVFGSSVAVRKYLRKA</sequence>
<name>B3ELV9_CHLPB</name>